<sequence length="431" mass="48346">MDAVAEQLLRTASSVDADVRFRSLALQQRCESLQVVCQYIRGLESSLVEEKNAQRDETLAVEQSIQDAIRRARQVRTELAETSDDRDEESDEGQPKALDADEQQLQSILAVAKATRTAQRGFETVEHKAETIEHQAEPVPKVRLEYPRKVKALETQLEELQLKENEASTRFAFCCKMSERLSLSSQRRQLLLQQQKYGPAARMDAPVARVQTSFPKQAARLRGGYQRLAEFVLEKIQVESPQFQEVAHAPTFSSVFSIYHRLKQAKKLLRLLNAEARALLERLPPSPPKLSAATVAHRDAMLARIRRNASHPDVGFINNEALQVAARKAQLHLHADQELLEKLQAAWAARESSPGEEAQARCSLDVYSTAVRGTVLTELSSAVLWSFKTHFADTAEQPDAPQVEAVMRLVRLVDSVALSQGRTYRSVVSPH</sequence>
<dbReference type="OrthoDB" id="118693at2759"/>
<protein>
    <submittedName>
        <fullName evidence="2">Uncharacterized protein</fullName>
    </submittedName>
</protein>
<evidence type="ECO:0000313" key="3">
    <source>
        <dbReference type="Proteomes" id="UP000694044"/>
    </source>
</evidence>
<evidence type="ECO:0000313" key="2">
    <source>
        <dbReference type="EMBL" id="KAG7391815.1"/>
    </source>
</evidence>
<dbReference type="AlphaFoldDB" id="A0A8T1WF36"/>
<name>A0A8T1WF36_9STRA</name>
<evidence type="ECO:0000256" key="1">
    <source>
        <dbReference type="SAM" id="MobiDB-lite"/>
    </source>
</evidence>
<proteinExistence type="predicted"/>
<comment type="caution">
    <text evidence="2">The sequence shown here is derived from an EMBL/GenBank/DDBJ whole genome shotgun (WGS) entry which is preliminary data.</text>
</comment>
<gene>
    <name evidence="2" type="ORF">PHYPSEUDO_003435</name>
</gene>
<feature type="compositionally biased region" description="Acidic residues" evidence="1">
    <location>
        <begin position="81"/>
        <end position="92"/>
    </location>
</feature>
<accession>A0A8T1WF36</accession>
<reference evidence="2" key="1">
    <citation type="submission" date="2021-02" db="EMBL/GenBank/DDBJ databases">
        <authorList>
            <person name="Palmer J.M."/>
        </authorList>
    </citation>
    <scope>NUCLEOTIDE SEQUENCE</scope>
    <source>
        <strain evidence="2">SCRP734</strain>
    </source>
</reference>
<feature type="region of interest" description="Disordered" evidence="1">
    <location>
        <begin position="76"/>
        <end position="100"/>
    </location>
</feature>
<organism evidence="2 3">
    <name type="scientific">Phytophthora pseudosyringae</name>
    <dbReference type="NCBI Taxonomy" id="221518"/>
    <lineage>
        <taxon>Eukaryota</taxon>
        <taxon>Sar</taxon>
        <taxon>Stramenopiles</taxon>
        <taxon>Oomycota</taxon>
        <taxon>Peronosporomycetes</taxon>
        <taxon>Peronosporales</taxon>
        <taxon>Peronosporaceae</taxon>
        <taxon>Phytophthora</taxon>
    </lineage>
</organism>
<dbReference type="EMBL" id="JAGDFM010000017">
    <property type="protein sequence ID" value="KAG7391815.1"/>
    <property type="molecule type" value="Genomic_DNA"/>
</dbReference>
<dbReference type="Proteomes" id="UP000694044">
    <property type="component" value="Unassembled WGS sequence"/>
</dbReference>
<keyword evidence="3" id="KW-1185">Reference proteome</keyword>